<keyword evidence="3" id="KW-1185">Reference proteome</keyword>
<reference evidence="2 3" key="1">
    <citation type="journal article" date="2018" name="IMA Fungus">
        <title>IMA Genome-F 9: Draft genome sequence of Annulohypoxylon stygium, Aspergillus mulundensis, Berkeleyomyces basicola (syn. Thielaviopsis basicola), Ceratocystis smalleyi, two Cercospora beticola strains, Coleophoma cylindrospora, Fusarium fracticaudum, Phialophora cf. hyalina, and Morchella septimelata.</title>
        <authorList>
            <person name="Wingfield B.D."/>
            <person name="Bills G.F."/>
            <person name="Dong Y."/>
            <person name="Huang W."/>
            <person name="Nel W.J."/>
            <person name="Swalarsk-Parry B.S."/>
            <person name="Vaghefi N."/>
            <person name="Wilken P.M."/>
            <person name="An Z."/>
            <person name="de Beer Z.W."/>
            <person name="De Vos L."/>
            <person name="Chen L."/>
            <person name="Duong T.A."/>
            <person name="Gao Y."/>
            <person name="Hammerbacher A."/>
            <person name="Kikkert J.R."/>
            <person name="Li Y."/>
            <person name="Li H."/>
            <person name="Li K."/>
            <person name="Li Q."/>
            <person name="Liu X."/>
            <person name="Ma X."/>
            <person name="Naidoo K."/>
            <person name="Pethybridge S.J."/>
            <person name="Sun J."/>
            <person name="Steenkamp E.T."/>
            <person name="van der Nest M.A."/>
            <person name="van Wyk S."/>
            <person name="Wingfield M.J."/>
            <person name="Xiong C."/>
            <person name="Yue Q."/>
            <person name="Zhang X."/>
        </authorList>
    </citation>
    <scope>NUCLEOTIDE SEQUENCE [LARGE SCALE GENOMIC DNA]</scope>
    <source>
        <strain evidence="2 3">BP5796</strain>
    </source>
</reference>
<feature type="compositionally biased region" description="Low complexity" evidence="1">
    <location>
        <begin position="97"/>
        <end position="106"/>
    </location>
</feature>
<dbReference type="EMBL" id="PDLN01000015">
    <property type="protein sequence ID" value="RDW65620.1"/>
    <property type="molecule type" value="Genomic_DNA"/>
</dbReference>
<evidence type="ECO:0000256" key="1">
    <source>
        <dbReference type="SAM" id="MobiDB-lite"/>
    </source>
</evidence>
<organism evidence="2 3">
    <name type="scientific">Coleophoma crateriformis</name>
    <dbReference type="NCBI Taxonomy" id="565419"/>
    <lineage>
        <taxon>Eukaryota</taxon>
        <taxon>Fungi</taxon>
        <taxon>Dikarya</taxon>
        <taxon>Ascomycota</taxon>
        <taxon>Pezizomycotina</taxon>
        <taxon>Leotiomycetes</taxon>
        <taxon>Helotiales</taxon>
        <taxon>Dermateaceae</taxon>
        <taxon>Coleophoma</taxon>
    </lineage>
</organism>
<dbReference type="AlphaFoldDB" id="A0A3D8QVC7"/>
<sequence length="253" mass="27485">MQQKEMIQTRKEGIFTTITTTTITTTTTTTTTTKKRHPHYCNAVARLISNPAASTLAPATAPPIPQYSEKQLTIQVTKARALDPVPRPLRGWPSSRDATAAAQDAARPNSCPAQGQRAVLRPSARRSERAQAYSMVSPRGGVFSNKVVLLFVKTGGTPVPVLQQTETWPSCLLYRQGEKGADGPELSHSTLAMLPTGQPACKLRNDINQCMACAAHAHCKTLISRGNACKISGRRVNEIIQGYEQFSMDVVNK</sequence>
<gene>
    <name evidence="2" type="ORF">BP5796_10312</name>
</gene>
<proteinExistence type="predicted"/>
<protein>
    <submittedName>
        <fullName evidence="2">Uncharacterized protein</fullName>
    </submittedName>
</protein>
<evidence type="ECO:0000313" key="3">
    <source>
        <dbReference type="Proteomes" id="UP000256328"/>
    </source>
</evidence>
<accession>A0A3D8QVC7</accession>
<comment type="caution">
    <text evidence="2">The sequence shown here is derived from an EMBL/GenBank/DDBJ whole genome shotgun (WGS) entry which is preliminary data.</text>
</comment>
<evidence type="ECO:0000313" key="2">
    <source>
        <dbReference type="EMBL" id="RDW65620.1"/>
    </source>
</evidence>
<dbReference type="Proteomes" id="UP000256328">
    <property type="component" value="Unassembled WGS sequence"/>
</dbReference>
<name>A0A3D8QVC7_9HELO</name>
<feature type="region of interest" description="Disordered" evidence="1">
    <location>
        <begin position="84"/>
        <end position="126"/>
    </location>
</feature>